<name>A0A4V1N062_9BACT</name>
<reference evidence="1 2" key="1">
    <citation type="submission" date="2019-01" db="EMBL/GenBank/DDBJ databases">
        <title>Ancylomarina salipaludis sp. nov., isolated from a salt marsh.</title>
        <authorList>
            <person name="Yoon J.-H."/>
        </authorList>
    </citation>
    <scope>NUCLEOTIDE SEQUENCE [LARGE SCALE GENOMIC DNA]</scope>
    <source>
        <strain evidence="1 2">SHSM-M15</strain>
    </source>
</reference>
<protein>
    <recommendedName>
        <fullName evidence="3">Toxin-antitoxin system YwqK family antitoxin</fullName>
    </recommendedName>
</protein>
<dbReference type="Gene3D" id="3.90.930.1">
    <property type="match status" value="1"/>
</dbReference>
<accession>A0A4V1N062</accession>
<organism evidence="1 2">
    <name type="scientific">Ancylomarina salipaludis</name>
    <dbReference type="NCBI Taxonomy" id="2501299"/>
    <lineage>
        <taxon>Bacteria</taxon>
        <taxon>Pseudomonadati</taxon>
        <taxon>Bacteroidota</taxon>
        <taxon>Bacteroidia</taxon>
        <taxon>Marinilabiliales</taxon>
        <taxon>Marinifilaceae</taxon>
        <taxon>Ancylomarina</taxon>
    </lineage>
</organism>
<dbReference type="PROSITE" id="PS51257">
    <property type="entry name" value="PROKAR_LIPOPROTEIN"/>
    <property type="match status" value="1"/>
</dbReference>
<dbReference type="Pfam" id="PF07661">
    <property type="entry name" value="MORN_2"/>
    <property type="match status" value="3"/>
</dbReference>
<evidence type="ECO:0000313" key="2">
    <source>
        <dbReference type="Proteomes" id="UP000289703"/>
    </source>
</evidence>
<evidence type="ECO:0000313" key="1">
    <source>
        <dbReference type="EMBL" id="RXQ95045.1"/>
    </source>
</evidence>
<dbReference type="RefSeq" id="WP_129254203.1">
    <property type="nucleotide sequence ID" value="NZ_SAXA01000006.1"/>
</dbReference>
<keyword evidence="2" id="KW-1185">Reference proteome</keyword>
<sequence>MKPFLYILSIFLLFACDSSKTQKNLVKNDDGEVLEGWVKKYNGEKLSSETFYKNGIREGVARVYYDTGELSDEVIYVGDELNGMAKKYHKNGQVYSLTPYVNDKKDGVQRKFYPNGKLWAETPYRRGEPGIGLKEYKRNGSLRQIFPSIESQQFVQSDRVTLKMFLNNYSRNVEFYITPLVENKYIPIGAKAISAEKGSGRADFLFNNGQVLDTLVNVVAKYRTSDYNIYVVQKEVRVKNR</sequence>
<evidence type="ECO:0008006" key="3">
    <source>
        <dbReference type="Google" id="ProtNLM"/>
    </source>
</evidence>
<dbReference type="InterPro" id="IPR011652">
    <property type="entry name" value="MORN_2"/>
</dbReference>
<dbReference type="AlphaFoldDB" id="A0A4V1N062"/>
<dbReference type="EMBL" id="SAXA01000006">
    <property type="protein sequence ID" value="RXQ95045.1"/>
    <property type="molecule type" value="Genomic_DNA"/>
</dbReference>
<dbReference type="Proteomes" id="UP000289703">
    <property type="component" value="Unassembled WGS sequence"/>
</dbReference>
<dbReference type="OrthoDB" id="1122943at2"/>
<gene>
    <name evidence="1" type="ORF">EO244_08315</name>
</gene>
<proteinExistence type="predicted"/>
<dbReference type="SUPFAM" id="SSF82185">
    <property type="entry name" value="Histone H3 K4-specific methyltransferase SET7/9 N-terminal domain"/>
    <property type="match status" value="1"/>
</dbReference>
<comment type="caution">
    <text evidence="1">The sequence shown here is derived from an EMBL/GenBank/DDBJ whole genome shotgun (WGS) entry which is preliminary data.</text>
</comment>